<evidence type="ECO:0000256" key="2">
    <source>
        <dbReference type="ARBA" id="ARBA00023015"/>
    </source>
</evidence>
<dbReference type="GO" id="GO:0006351">
    <property type="term" value="P:DNA-templated transcription"/>
    <property type="evidence" value="ECO:0007669"/>
    <property type="project" value="TreeGrafter"/>
</dbReference>
<dbReference type="Pfam" id="PF00126">
    <property type="entry name" value="HTH_1"/>
    <property type="match status" value="1"/>
</dbReference>
<dbReference type="Proteomes" id="UP000587991">
    <property type="component" value="Unassembled WGS sequence"/>
</dbReference>
<keyword evidence="7" id="KW-1185">Reference proteome</keyword>
<dbReference type="PANTHER" id="PTHR30537">
    <property type="entry name" value="HTH-TYPE TRANSCRIPTIONAL REGULATOR"/>
    <property type="match status" value="1"/>
</dbReference>
<dbReference type="Gene3D" id="1.10.10.10">
    <property type="entry name" value="Winged helix-like DNA-binding domain superfamily/Winged helix DNA-binding domain"/>
    <property type="match status" value="1"/>
</dbReference>
<protein>
    <submittedName>
        <fullName evidence="6">LysR family transcriptional regulator</fullName>
    </submittedName>
</protein>
<dbReference type="InterPro" id="IPR000847">
    <property type="entry name" value="LysR_HTH_N"/>
</dbReference>
<gene>
    <name evidence="6" type="ORF">HF682_06945</name>
</gene>
<dbReference type="InterPro" id="IPR036390">
    <property type="entry name" value="WH_DNA-bd_sf"/>
</dbReference>
<sequence length="296" mass="33153">MDRLTAMRVFVEIVDSGSITLAAERLSLSRAMVSRYLADLEGWLQLRLLHRTTRRLSLTEAGAEALQHCRSMLALEAQVQGVVGALRQTPQGRLRLTTSASLADAYLTEAMARFLQHYPGIHIELLVLERAVNLVEERVDLALRITNQLDEQQHARLLGRCHSVLCASPDYLARHAPLEMPQQLQQHQCITHAYVGRSEYLLHRGQDSVRVPVGGRLHSNETLITRRAALAGAGIAQLPMYLVQTDLQQGRLQAVLPEWSPATLGVYALYLNRQHQPLSLRLLLDFLAADMEGRVL</sequence>
<dbReference type="GO" id="GO:0043565">
    <property type="term" value="F:sequence-specific DNA binding"/>
    <property type="evidence" value="ECO:0007669"/>
    <property type="project" value="TreeGrafter"/>
</dbReference>
<keyword evidence="4" id="KW-0804">Transcription</keyword>
<evidence type="ECO:0000256" key="1">
    <source>
        <dbReference type="ARBA" id="ARBA00009437"/>
    </source>
</evidence>
<comment type="similarity">
    <text evidence="1">Belongs to the LysR transcriptional regulatory family.</text>
</comment>
<dbReference type="FunFam" id="3.40.190.290:FF:000001">
    <property type="entry name" value="Transcriptional regulator, LysR family"/>
    <property type="match status" value="1"/>
</dbReference>
<dbReference type="InterPro" id="IPR005119">
    <property type="entry name" value="LysR_subst-bd"/>
</dbReference>
<evidence type="ECO:0000259" key="5">
    <source>
        <dbReference type="PROSITE" id="PS50931"/>
    </source>
</evidence>
<dbReference type="FunFam" id="1.10.10.10:FF:000001">
    <property type="entry name" value="LysR family transcriptional regulator"/>
    <property type="match status" value="1"/>
</dbReference>
<accession>A0A847RUK6</accession>
<dbReference type="GO" id="GO:0003700">
    <property type="term" value="F:DNA-binding transcription factor activity"/>
    <property type="evidence" value="ECO:0007669"/>
    <property type="project" value="InterPro"/>
</dbReference>
<keyword evidence="2" id="KW-0805">Transcription regulation</keyword>
<dbReference type="InterPro" id="IPR058163">
    <property type="entry name" value="LysR-type_TF_proteobact-type"/>
</dbReference>
<dbReference type="SUPFAM" id="SSF53850">
    <property type="entry name" value="Periplasmic binding protein-like II"/>
    <property type="match status" value="1"/>
</dbReference>
<dbReference type="Pfam" id="PF03466">
    <property type="entry name" value="LysR_substrate"/>
    <property type="match status" value="1"/>
</dbReference>
<dbReference type="AlphaFoldDB" id="A0A847RUK6"/>
<proteinExistence type="inferred from homology"/>
<keyword evidence="3" id="KW-0238">DNA-binding</keyword>
<organism evidence="6 7">
    <name type="scientific">Leeia aquatica</name>
    <dbReference type="NCBI Taxonomy" id="2725557"/>
    <lineage>
        <taxon>Bacteria</taxon>
        <taxon>Pseudomonadati</taxon>
        <taxon>Pseudomonadota</taxon>
        <taxon>Betaproteobacteria</taxon>
        <taxon>Neisseriales</taxon>
        <taxon>Leeiaceae</taxon>
        <taxon>Leeia</taxon>
    </lineage>
</organism>
<dbReference type="CDD" id="cd08422">
    <property type="entry name" value="PBP2_CrgA_like"/>
    <property type="match status" value="1"/>
</dbReference>
<dbReference type="RefSeq" id="WP_168876469.1">
    <property type="nucleotide sequence ID" value="NZ_JABAIM010000001.1"/>
</dbReference>
<feature type="domain" description="HTH lysR-type" evidence="5">
    <location>
        <begin position="1"/>
        <end position="59"/>
    </location>
</feature>
<dbReference type="PANTHER" id="PTHR30537:SF35">
    <property type="entry name" value="TRANSCRIPTIONAL REGULATORY PROTEIN"/>
    <property type="match status" value="1"/>
</dbReference>
<evidence type="ECO:0000256" key="3">
    <source>
        <dbReference type="ARBA" id="ARBA00023125"/>
    </source>
</evidence>
<dbReference type="SUPFAM" id="SSF46785">
    <property type="entry name" value="Winged helix' DNA-binding domain"/>
    <property type="match status" value="1"/>
</dbReference>
<evidence type="ECO:0000313" key="6">
    <source>
        <dbReference type="EMBL" id="NLR74890.1"/>
    </source>
</evidence>
<name>A0A847RUK6_9NEIS</name>
<evidence type="ECO:0000256" key="4">
    <source>
        <dbReference type="ARBA" id="ARBA00023163"/>
    </source>
</evidence>
<comment type="caution">
    <text evidence="6">The sequence shown here is derived from an EMBL/GenBank/DDBJ whole genome shotgun (WGS) entry which is preliminary data.</text>
</comment>
<evidence type="ECO:0000313" key="7">
    <source>
        <dbReference type="Proteomes" id="UP000587991"/>
    </source>
</evidence>
<dbReference type="PROSITE" id="PS50931">
    <property type="entry name" value="HTH_LYSR"/>
    <property type="match status" value="1"/>
</dbReference>
<dbReference type="EMBL" id="JABAIM010000001">
    <property type="protein sequence ID" value="NLR74890.1"/>
    <property type="molecule type" value="Genomic_DNA"/>
</dbReference>
<dbReference type="InterPro" id="IPR036388">
    <property type="entry name" value="WH-like_DNA-bd_sf"/>
</dbReference>
<reference evidence="6 7" key="1">
    <citation type="submission" date="2020-04" db="EMBL/GenBank/DDBJ databases">
        <title>Draft genome of Leeia sp. IMCC25680.</title>
        <authorList>
            <person name="Song J."/>
            <person name="Cho J.-C."/>
        </authorList>
    </citation>
    <scope>NUCLEOTIDE SEQUENCE [LARGE SCALE GENOMIC DNA]</scope>
    <source>
        <strain evidence="6 7">IMCC25680</strain>
    </source>
</reference>
<dbReference type="Gene3D" id="3.40.190.290">
    <property type="match status" value="1"/>
</dbReference>